<comment type="caution">
    <text evidence="3">The sequence shown here is derived from an EMBL/GenBank/DDBJ whole genome shotgun (WGS) entry which is preliminary data.</text>
</comment>
<proteinExistence type="predicted"/>
<dbReference type="Pfam" id="PF01609">
    <property type="entry name" value="DDE_Tnp_1"/>
    <property type="match status" value="1"/>
</dbReference>
<organism evidence="3 4">
    <name type="scientific">Nostocoides japonicum T1-X7</name>
    <dbReference type="NCBI Taxonomy" id="1194083"/>
    <lineage>
        <taxon>Bacteria</taxon>
        <taxon>Bacillati</taxon>
        <taxon>Actinomycetota</taxon>
        <taxon>Actinomycetes</taxon>
        <taxon>Micrococcales</taxon>
        <taxon>Intrasporangiaceae</taxon>
        <taxon>Nostocoides</taxon>
    </lineage>
</organism>
<evidence type="ECO:0000313" key="3">
    <source>
        <dbReference type="EMBL" id="CCH76400.1"/>
    </source>
</evidence>
<dbReference type="GO" id="GO:0004803">
    <property type="term" value="F:transposase activity"/>
    <property type="evidence" value="ECO:0007669"/>
    <property type="project" value="InterPro"/>
</dbReference>
<dbReference type="GO" id="GO:0003677">
    <property type="term" value="F:DNA binding"/>
    <property type="evidence" value="ECO:0007669"/>
    <property type="project" value="InterPro"/>
</dbReference>
<evidence type="ECO:0000259" key="2">
    <source>
        <dbReference type="Pfam" id="PF01609"/>
    </source>
</evidence>
<reference evidence="3 4" key="1">
    <citation type="journal article" date="2013" name="ISME J.">
        <title>A metabolic model for members of the genus Tetrasphaera involved in enhanced biological phosphorus removal.</title>
        <authorList>
            <person name="Kristiansen R."/>
            <person name="Nguyen H.T.T."/>
            <person name="Saunders A.M."/>
            <person name="Nielsen J.L."/>
            <person name="Wimmer R."/>
            <person name="Le V.Q."/>
            <person name="McIlroy S.J."/>
            <person name="Petrovski S."/>
            <person name="Seviour R.J."/>
            <person name="Calteau A."/>
            <person name="Nielsen K.L."/>
            <person name="Nielsen P.H."/>
        </authorList>
    </citation>
    <scope>NUCLEOTIDE SEQUENCE [LARGE SCALE GENOMIC DNA]</scope>
    <source>
        <strain evidence="3 4">T1-X7</strain>
    </source>
</reference>
<feature type="region of interest" description="Disordered" evidence="1">
    <location>
        <begin position="241"/>
        <end position="282"/>
    </location>
</feature>
<evidence type="ECO:0000256" key="1">
    <source>
        <dbReference type="SAM" id="MobiDB-lite"/>
    </source>
</evidence>
<dbReference type="PANTHER" id="PTHR30007">
    <property type="entry name" value="PHP DOMAIN PROTEIN"/>
    <property type="match status" value="1"/>
</dbReference>
<protein>
    <recommendedName>
        <fullName evidence="2">Transposase IS4-like domain-containing protein</fullName>
    </recommendedName>
</protein>
<accession>A0A077LWT9</accession>
<dbReference type="EMBL" id="CAJB01000028">
    <property type="protein sequence ID" value="CCH76400.1"/>
    <property type="molecule type" value="Genomic_DNA"/>
</dbReference>
<sequence>MPAVPSWLIEPIWDQFAALIPPVLDTHPLGCHRPRIADRIVFDKLVQVLVLGAAYAKIADTTCSATTIRTRRDEWIAAGVFTTLEQLCLEAYDRVVGLDLEHVTVDGCLVKAPCGGEVAGRSPVDRGKLGTKRSVMTDRAGIPIGCVTAPANRHDSPLLRPTLERLGRFETRFGVGLPDRITVHLDAGYDSSKTRELLAELDCHGVISVKGFPAAGRGPLGRGTHQLLAHPGLQEAAGLHRDTTTRRGRLHRPSQCHHHHPTPDPHGLDHPPLGHQTQTTTLTYPRDLQLTRRTLVRAGSGARCRRPVAGWNP</sequence>
<dbReference type="Proteomes" id="UP000035721">
    <property type="component" value="Unassembled WGS sequence"/>
</dbReference>
<dbReference type="STRING" id="1194083.BN12_1230023"/>
<evidence type="ECO:0000313" key="4">
    <source>
        <dbReference type="Proteomes" id="UP000035721"/>
    </source>
</evidence>
<name>A0A077LWT9_9MICO</name>
<feature type="compositionally biased region" description="Basic residues" evidence="1">
    <location>
        <begin position="246"/>
        <end position="260"/>
    </location>
</feature>
<dbReference type="GO" id="GO:0006313">
    <property type="term" value="P:DNA transposition"/>
    <property type="evidence" value="ECO:0007669"/>
    <property type="project" value="InterPro"/>
</dbReference>
<keyword evidence="4" id="KW-1185">Reference proteome</keyword>
<gene>
    <name evidence="3" type="ORF">BN12_1230023</name>
</gene>
<feature type="domain" description="Transposase IS4-like" evidence="2">
    <location>
        <begin position="102"/>
        <end position="258"/>
    </location>
</feature>
<dbReference type="PANTHER" id="PTHR30007:SF0">
    <property type="entry name" value="TRANSPOSASE"/>
    <property type="match status" value="1"/>
</dbReference>
<dbReference type="NCBIfam" id="NF033580">
    <property type="entry name" value="transpos_IS5_3"/>
    <property type="match status" value="1"/>
</dbReference>
<dbReference type="InterPro" id="IPR002559">
    <property type="entry name" value="Transposase_11"/>
</dbReference>
<dbReference type="AlphaFoldDB" id="A0A077LWT9"/>